<evidence type="ECO:0000259" key="1">
    <source>
        <dbReference type="Pfam" id="PF00561"/>
    </source>
</evidence>
<protein>
    <recommendedName>
        <fullName evidence="1">AB hydrolase-1 domain-containing protein</fullName>
    </recommendedName>
</protein>
<dbReference type="Gene3D" id="3.40.50.1820">
    <property type="entry name" value="alpha/beta hydrolase"/>
    <property type="match status" value="1"/>
</dbReference>
<keyword evidence="3" id="KW-1185">Reference proteome</keyword>
<accession>A0ABN0RBV4</accession>
<dbReference type="InterPro" id="IPR000073">
    <property type="entry name" value="AB_hydrolase_1"/>
</dbReference>
<dbReference type="RefSeq" id="WP_036098417.1">
    <property type="nucleotide sequence ID" value="NZ_AODF01000041.1"/>
</dbReference>
<dbReference type="Pfam" id="PF00561">
    <property type="entry name" value="Abhydrolase_1"/>
    <property type="match status" value="1"/>
</dbReference>
<dbReference type="EMBL" id="AODF01000041">
    <property type="protein sequence ID" value="EUJ25857.1"/>
    <property type="molecule type" value="Genomic_DNA"/>
</dbReference>
<dbReference type="PANTHER" id="PTHR43433:SF5">
    <property type="entry name" value="AB HYDROLASE-1 DOMAIN-CONTAINING PROTEIN"/>
    <property type="match status" value="1"/>
</dbReference>
<dbReference type="InterPro" id="IPR050471">
    <property type="entry name" value="AB_hydrolase"/>
</dbReference>
<reference evidence="2 3" key="1">
    <citation type="journal article" date="2014" name="Int. J. Syst. Evol. Microbiol.">
        <title>Listeria floridensis sp. nov., Listeria aquatica sp. nov., Listeria cornellensis sp. nov., Listeria riparia sp. nov. and Listeria grandensis sp. nov., from agricultural and natural environments.</title>
        <authorList>
            <person name="den Bakker H.C."/>
            <person name="Warchocki S."/>
            <person name="Wright E.M."/>
            <person name="Allred A.F."/>
            <person name="Ahlstrom C."/>
            <person name="Manuel C.S."/>
            <person name="Stasiewicz M.J."/>
            <person name="Burrell A."/>
            <person name="Roof S."/>
            <person name="Strawn L."/>
            <person name="Fortes E.D."/>
            <person name="Nightingale K.K."/>
            <person name="Kephart D."/>
            <person name="Wiedmann M."/>
        </authorList>
    </citation>
    <scope>NUCLEOTIDE SEQUENCE [LARGE SCALE GENOMIC DNA]</scope>
    <source>
        <strain evidence="2 3">FSL S10-1187</strain>
    </source>
</reference>
<dbReference type="PANTHER" id="PTHR43433">
    <property type="entry name" value="HYDROLASE, ALPHA/BETA FOLD FAMILY PROTEIN"/>
    <property type="match status" value="1"/>
</dbReference>
<gene>
    <name evidence="2" type="ORF">MFLO_14647</name>
</gene>
<dbReference type="SUPFAM" id="SSF53474">
    <property type="entry name" value="alpha/beta-Hydrolases"/>
    <property type="match status" value="1"/>
</dbReference>
<organism evidence="2 3">
    <name type="scientific">Listeria floridensis FSL S10-1187</name>
    <dbReference type="NCBI Taxonomy" id="1265817"/>
    <lineage>
        <taxon>Bacteria</taxon>
        <taxon>Bacillati</taxon>
        <taxon>Bacillota</taxon>
        <taxon>Bacilli</taxon>
        <taxon>Bacillales</taxon>
        <taxon>Listeriaceae</taxon>
        <taxon>Listeria</taxon>
    </lineage>
</organism>
<dbReference type="PRINTS" id="PR00111">
    <property type="entry name" value="ABHYDROLASE"/>
</dbReference>
<dbReference type="InterPro" id="IPR029058">
    <property type="entry name" value="AB_hydrolase_fold"/>
</dbReference>
<dbReference type="Proteomes" id="UP000019249">
    <property type="component" value="Unassembled WGS sequence"/>
</dbReference>
<evidence type="ECO:0000313" key="2">
    <source>
        <dbReference type="EMBL" id="EUJ25857.1"/>
    </source>
</evidence>
<comment type="caution">
    <text evidence="2">The sequence shown here is derived from an EMBL/GenBank/DDBJ whole genome shotgun (WGS) entry which is preliminary data.</text>
</comment>
<name>A0ABN0RBV4_9LIST</name>
<sequence>MKVRIKDVDLFYESYGHGEPLLLLHGNGQNHEAMRSLIAYFEADYHVIAVDSRGHGNSSFGEKPLSFAEMADDMLVLLDKLGIRQTHVVGYSDGGIIALSMAIKQPERLLSSVVIGANYDADQIRFLSSLLGRIGYLGAKLLAPISSVFDRLKRRLALNVFEPHIEETELKMIRAPFLAIVGQLDVISVKETKKMAAAVQNGEVEVISRGLHFLLKQAPERINKIIASFLKKHTMGV</sequence>
<feature type="domain" description="AB hydrolase-1" evidence="1">
    <location>
        <begin position="20"/>
        <end position="121"/>
    </location>
</feature>
<evidence type="ECO:0000313" key="3">
    <source>
        <dbReference type="Proteomes" id="UP000019249"/>
    </source>
</evidence>
<proteinExistence type="predicted"/>